<dbReference type="PANTHER" id="PTHR48036">
    <property type="entry name" value="SPLICING FACTOR (PAD-1), PUTATIVE (AFU_ORTHOLOGUE AFUA_1G15810)-RELATED"/>
    <property type="match status" value="1"/>
</dbReference>
<dbReference type="RefSeq" id="XP_027088938.1">
    <property type="nucleotide sequence ID" value="XM_027233137.1"/>
</dbReference>
<feature type="compositionally biased region" description="Basic and acidic residues" evidence="5">
    <location>
        <begin position="194"/>
        <end position="256"/>
    </location>
</feature>
<dbReference type="OrthoDB" id="8123449at2759"/>
<evidence type="ECO:0000259" key="7">
    <source>
        <dbReference type="PROSITE" id="PS50926"/>
    </source>
</evidence>
<gene>
    <name evidence="9" type="primary">LOC113710240</name>
    <name evidence="10" type="synonym">LOC113708827</name>
</gene>
<keyword evidence="3 4" id="KW-0694">RNA-binding</keyword>
<feature type="domain" description="RRM" evidence="6">
    <location>
        <begin position="361"/>
        <end position="439"/>
    </location>
</feature>
<evidence type="ECO:0000313" key="9">
    <source>
        <dbReference type="RefSeq" id="XP_027088938.1"/>
    </source>
</evidence>
<dbReference type="Pfam" id="PF00076">
    <property type="entry name" value="RRM_1"/>
    <property type="match status" value="3"/>
</dbReference>
<dbReference type="GO" id="GO:0003723">
    <property type="term" value="F:RNA binding"/>
    <property type="evidence" value="ECO:0007669"/>
    <property type="project" value="UniProtKB-UniRule"/>
</dbReference>
<reference evidence="8" key="1">
    <citation type="journal article" date="2025" name="Foods">
        <title>Unveiling the Microbial Signatures of Arabica Coffee Cherries: Insights into Ripeness Specific Diversity, Functional Traits, and Implications for Quality and Safety.</title>
        <authorList>
            <consortium name="RefSeq"/>
            <person name="Tenea G.N."/>
            <person name="Cifuentes V."/>
            <person name="Reyes P."/>
            <person name="Cevallos-Vallejos M."/>
        </authorList>
    </citation>
    <scope>NUCLEOTIDE SEQUENCE [LARGE SCALE GENOMIC DNA]</scope>
</reference>
<feature type="compositionally biased region" description="Basic and acidic residues" evidence="5">
    <location>
        <begin position="117"/>
        <end position="187"/>
    </location>
</feature>
<dbReference type="PROSITE" id="PS50102">
    <property type="entry name" value="RRM"/>
    <property type="match status" value="3"/>
</dbReference>
<organism evidence="8 9">
    <name type="scientific">Coffea arabica</name>
    <name type="common">Arabian coffee</name>
    <dbReference type="NCBI Taxonomy" id="13443"/>
    <lineage>
        <taxon>Eukaryota</taxon>
        <taxon>Viridiplantae</taxon>
        <taxon>Streptophyta</taxon>
        <taxon>Embryophyta</taxon>
        <taxon>Tracheophyta</taxon>
        <taxon>Spermatophyta</taxon>
        <taxon>Magnoliopsida</taxon>
        <taxon>eudicotyledons</taxon>
        <taxon>Gunneridae</taxon>
        <taxon>Pentapetalae</taxon>
        <taxon>asterids</taxon>
        <taxon>lamiids</taxon>
        <taxon>Gentianales</taxon>
        <taxon>Rubiaceae</taxon>
        <taxon>Ixoroideae</taxon>
        <taxon>Gardenieae complex</taxon>
        <taxon>Bertiereae - Coffeeae clade</taxon>
        <taxon>Coffeeae</taxon>
        <taxon>Coffea</taxon>
    </lineage>
</organism>
<keyword evidence="8" id="KW-1185">Reference proteome</keyword>
<keyword evidence="2" id="KW-0677">Repeat</keyword>
<dbReference type="Proteomes" id="UP001652660">
    <property type="component" value="Chromosome 9e"/>
</dbReference>
<evidence type="ECO:0000259" key="6">
    <source>
        <dbReference type="PROSITE" id="PS50102"/>
    </source>
</evidence>
<dbReference type="Pfam" id="PF15519">
    <property type="entry name" value="RBM39linker"/>
    <property type="match status" value="1"/>
</dbReference>
<evidence type="ECO:0000256" key="3">
    <source>
        <dbReference type="ARBA" id="ARBA00022884"/>
    </source>
</evidence>
<dbReference type="NCBIfam" id="TIGR01622">
    <property type="entry name" value="SF-CC1"/>
    <property type="match status" value="1"/>
</dbReference>
<dbReference type="SUPFAM" id="SSF54928">
    <property type="entry name" value="RNA-binding domain, RBD"/>
    <property type="match status" value="2"/>
</dbReference>
<dbReference type="CDD" id="cd12283">
    <property type="entry name" value="RRM1_RBM39_like"/>
    <property type="match status" value="1"/>
</dbReference>
<dbReference type="InterPro" id="IPR006509">
    <property type="entry name" value="RBM39_SF"/>
</dbReference>
<dbReference type="RefSeq" id="XP_071921056.1">
    <property type="nucleotide sequence ID" value="XM_072064955.1"/>
</dbReference>
<evidence type="ECO:0000256" key="2">
    <source>
        <dbReference type="ARBA" id="ARBA00022737"/>
    </source>
</evidence>
<dbReference type="InterPro" id="IPR035979">
    <property type="entry name" value="RBD_domain_sf"/>
</dbReference>
<proteinExistence type="predicted"/>
<feature type="domain" description="TRAM" evidence="7">
    <location>
        <begin position="277"/>
        <end position="345"/>
    </location>
</feature>
<feature type="region of interest" description="Disordered" evidence="5">
    <location>
        <begin position="26"/>
        <end position="256"/>
    </location>
</feature>
<dbReference type="FunFam" id="3.30.70.330:FF:000601">
    <property type="entry name" value="CC1-like, splicing factor"/>
    <property type="match status" value="1"/>
</dbReference>
<reference evidence="9" key="2">
    <citation type="submission" date="2025-04" db="UniProtKB">
        <authorList>
            <consortium name="RefSeq"/>
        </authorList>
    </citation>
    <scope>IDENTIFICATION</scope>
    <source>
        <tissue evidence="9 10">Leaves</tissue>
    </source>
</reference>
<dbReference type="GO" id="GO:0005634">
    <property type="term" value="C:nucleus"/>
    <property type="evidence" value="ECO:0007669"/>
    <property type="project" value="InterPro"/>
</dbReference>
<dbReference type="InterPro" id="IPR003954">
    <property type="entry name" value="RRM_euk-type"/>
</dbReference>
<sequence length="647" mass="72727">MRELKDENGSVVIIDGVFASSHEWRIKKSEPNKMSLPGFSQMEFDEFDDYSEKTAENPETSNGGDQVDKSGGGQDPIKRPMHKSDHHHHQRVKRSRTREEFHEDEEERSSSYRLHSPSRDRERSGRERYRSSRESKDRDKHKSSKKERDGDKIKESDRERDTNKGEDSGRRGRGREDERQRGRERNQDLSNRTSHSERHLVDGEREESRDREKNGDREYGGRERQSQLQEGDRESRRFKEKKEEVAEPQADPEHDRRTVFAYQISLQADERDVYEFFSRAGKVRDVRLVVDRISRRSKGIGYIEFYDVMSVPMAVALSGQPLLGQSVMVKPSEAEKNLVQSTASVAAGDTDLRCPYSGGARRLYVDNLHSNIKEDQLRQVFEPFGTVELVQLPPDLETGHSCRYGFVQFSRLEDARAALSLDGQLDIAGRVMKVSAVTDQTLRQEVGANAGDFGDDEGGGLSLSAESLTLLMQKKLDHTRITSSGAGSVGSQVVDNPGLSAPAAPVLGAAPEVSPLAPFGQIPVPALAGWPAAGLSLPSVTFPSIDTIGIPSECLLLKNVFDPKLESEPEFDQDIKDDVEDECSKFGKLKHIYVDKKSDGLVYLRFENNQAAIAAQRALHGRWFAGKMILATFMVPQNYEVTFPQSK</sequence>
<dbReference type="Gene3D" id="3.30.70.330">
    <property type="match status" value="3"/>
</dbReference>
<dbReference type="InterPro" id="IPR012677">
    <property type="entry name" value="Nucleotide-bd_a/b_plait_sf"/>
</dbReference>
<dbReference type="Proteomes" id="UP001652660">
    <property type="component" value="Chromosome 9c"/>
</dbReference>
<feature type="compositionally biased region" description="Basic residues" evidence="5">
    <location>
        <begin position="79"/>
        <end position="96"/>
    </location>
</feature>
<dbReference type="GO" id="GO:0006397">
    <property type="term" value="P:mRNA processing"/>
    <property type="evidence" value="ECO:0007669"/>
    <property type="project" value="InterPro"/>
</dbReference>
<dbReference type="InterPro" id="IPR029123">
    <property type="entry name" value="RBM39_linker"/>
</dbReference>
<dbReference type="GeneID" id="113710240"/>
<evidence type="ECO:0000256" key="1">
    <source>
        <dbReference type="ARBA" id="ARBA00022553"/>
    </source>
</evidence>
<feature type="domain" description="RRM" evidence="6">
    <location>
        <begin position="558"/>
        <end position="636"/>
    </location>
</feature>
<dbReference type="SMART" id="SM00361">
    <property type="entry name" value="RRM_1"/>
    <property type="match status" value="2"/>
</dbReference>
<dbReference type="InterPro" id="IPR000504">
    <property type="entry name" value="RRM_dom"/>
</dbReference>
<dbReference type="AlphaFoldDB" id="A0A6P6UEP8"/>
<dbReference type="PROSITE" id="PS50926">
    <property type="entry name" value="TRAM"/>
    <property type="match status" value="1"/>
</dbReference>
<protein>
    <submittedName>
        <fullName evidence="9">RNA-binding protein 39-like isoform X1</fullName>
    </submittedName>
    <submittedName>
        <fullName evidence="10">Uncharacterized protein isoform X1</fullName>
    </submittedName>
</protein>
<evidence type="ECO:0000313" key="10">
    <source>
        <dbReference type="RefSeq" id="XP_071921056.1"/>
    </source>
</evidence>
<feature type="domain" description="RRM" evidence="6">
    <location>
        <begin position="257"/>
        <end position="334"/>
    </location>
</feature>
<evidence type="ECO:0000256" key="5">
    <source>
        <dbReference type="SAM" id="MobiDB-lite"/>
    </source>
</evidence>
<evidence type="ECO:0000313" key="8">
    <source>
        <dbReference type="Proteomes" id="UP001652660"/>
    </source>
</evidence>
<name>A0A6P6UEP8_COFAR</name>
<keyword evidence="1" id="KW-0597">Phosphoprotein</keyword>
<dbReference type="CDD" id="cd12285">
    <property type="entry name" value="RRM3_RBM39_like"/>
    <property type="match status" value="1"/>
</dbReference>
<dbReference type="SMART" id="SM00360">
    <property type="entry name" value="RRM"/>
    <property type="match status" value="3"/>
</dbReference>
<accession>A0A6P6UEP8</accession>
<evidence type="ECO:0000256" key="4">
    <source>
        <dbReference type="PROSITE-ProRule" id="PRU00176"/>
    </source>
</evidence>
<dbReference type="InterPro" id="IPR002792">
    <property type="entry name" value="TRAM_dom"/>
</dbReference>